<sequence>MVSMARSNALADPTKVLQDLYTERGNFEDFPAHATAHFDQLFATEDALQQISVLSISSQAHAPRSLVQFRGMVQDTMSPEVYLATVPVKGEKQLGGWGMADTIAIEPSHDEPTDDYSNLKERFVLWVVSVPGESDWLRENGSIESDTAPVRPHKYPLHSSHLGLQVKIYTPHKLKSTEVVNFVGILTSEELSTPAFDSDTSPPTVPTLHVLFTRSAPRTIVSGYEFPMEVVSTATTENADVVQNIESARREIAELRGELVSWMAEEALGGDREAAEWVLLVATSRV</sequence>
<gene>
    <name evidence="4" type="ORF">M407DRAFT_16929</name>
</gene>
<evidence type="ECO:0000256" key="1">
    <source>
        <dbReference type="ARBA" id="ARBA00004123"/>
    </source>
</evidence>
<accession>A0A0C3QWU5</accession>
<dbReference type="EMBL" id="KN822943">
    <property type="protein sequence ID" value="KIO34406.1"/>
    <property type="molecule type" value="Genomic_DNA"/>
</dbReference>
<dbReference type="GO" id="GO:0005634">
    <property type="term" value="C:nucleus"/>
    <property type="evidence" value="ECO:0007669"/>
    <property type="project" value="UniProtKB-SubCell"/>
</dbReference>
<dbReference type="HOGENOM" id="CLU_973841_0_0_1"/>
<comment type="subcellular location">
    <subcellularLocation>
        <location evidence="1">Nucleus</location>
    </subcellularLocation>
</comment>
<keyword evidence="5" id="KW-1185">Reference proteome</keyword>
<dbReference type="Proteomes" id="UP000054248">
    <property type="component" value="Unassembled WGS sequence"/>
</dbReference>
<name>A0A0C3QWU5_9AGAM</name>
<dbReference type="OrthoDB" id="329666at2759"/>
<organism evidence="4 5">
    <name type="scientific">Tulasnella calospora MUT 4182</name>
    <dbReference type="NCBI Taxonomy" id="1051891"/>
    <lineage>
        <taxon>Eukaryota</taxon>
        <taxon>Fungi</taxon>
        <taxon>Dikarya</taxon>
        <taxon>Basidiomycota</taxon>
        <taxon>Agaricomycotina</taxon>
        <taxon>Agaricomycetes</taxon>
        <taxon>Cantharellales</taxon>
        <taxon>Tulasnellaceae</taxon>
        <taxon>Tulasnella</taxon>
    </lineage>
</organism>
<keyword evidence="3" id="KW-0175">Coiled coil</keyword>
<dbReference type="STRING" id="1051891.A0A0C3QWU5"/>
<evidence type="ECO:0000313" key="5">
    <source>
        <dbReference type="Proteomes" id="UP000054248"/>
    </source>
</evidence>
<protein>
    <submittedName>
        <fullName evidence="4">Uncharacterized protein</fullName>
    </submittedName>
</protein>
<dbReference type="AlphaFoldDB" id="A0A0C3QWU5"/>
<dbReference type="InterPro" id="IPR019140">
    <property type="entry name" value="MCM_complex-bd"/>
</dbReference>
<dbReference type="GO" id="GO:0003682">
    <property type="term" value="F:chromatin binding"/>
    <property type="evidence" value="ECO:0007669"/>
    <property type="project" value="TreeGrafter"/>
</dbReference>
<evidence type="ECO:0000256" key="3">
    <source>
        <dbReference type="SAM" id="Coils"/>
    </source>
</evidence>
<keyword evidence="2" id="KW-0539">Nucleus</keyword>
<evidence type="ECO:0000256" key="2">
    <source>
        <dbReference type="ARBA" id="ARBA00023242"/>
    </source>
</evidence>
<reference evidence="5" key="2">
    <citation type="submission" date="2015-01" db="EMBL/GenBank/DDBJ databases">
        <title>Evolutionary Origins and Diversification of the Mycorrhizal Mutualists.</title>
        <authorList>
            <consortium name="DOE Joint Genome Institute"/>
            <consortium name="Mycorrhizal Genomics Consortium"/>
            <person name="Kohler A."/>
            <person name="Kuo A."/>
            <person name="Nagy L.G."/>
            <person name="Floudas D."/>
            <person name="Copeland A."/>
            <person name="Barry K.W."/>
            <person name="Cichocki N."/>
            <person name="Veneault-Fourrey C."/>
            <person name="LaButti K."/>
            <person name="Lindquist E.A."/>
            <person name="Lipzen A."/>
            <person name="Lundell T."/>
            <person name="Morin E."/>
            <person name="Murat C."/>
            <person name="Riley R."/>
            <person name="Ohm R."/>
            <person name="Sun H."/>
            <person name="Tunlid A."/>
            <person name="Henrissat B."/>
            <person name="Grigoriev I.V."/>
            <person name="Hibbett D.S."/>
            <person name="Martin F."/>
        </authorList>
    </citation>
    <scope>NUCLEOTIDE SEQUENCE [LARGE SCALE GENOMIC DNA]</scope>
    <source>
        <strain evidence="5">MUT 4182</strain>
    </source>
</reference>
<dbReference type="Pfam" id="PF09739">
    <property type="entry name" value="MCM_bind"/>
    <property type="match status" value="2"/>
</dbReference>
<dbReference type="GO" id="GO:0006261">
    <property type="term" value="P:DNA-templated DNA replication"/>
    <property type="evidence" value="ECO:0007669"/>
    <property type="project" value="TreeGrafter"/>
</dbReference>
<reference evidence="4 5" key="1">
    <citation type="submission" date="2014-04" db="EMBL/GenBank/DDBJ databases">
        <authorList>
            <consortium name="DOE Joint Genome Institute"/>
            <person name="Kuo A."/>
            <person name="Girlanda M."/>
            <person name="Perotto S."/>
            <person name="Kohler A."/>
            <person name="Nagy L.G."/>
            <person name="Floudas D."/>
            <person name="Copeland A."/>
            <person name="Barry K.W."/>
            <person name="Cichocki N."/>
            <person name="Veneault-Fourrey C."/>
            <person name="LaButti K."/>
            <person name="Lindquist E.A."/>
            <person name="Lipzen A."/>
            <person name="Lundell T."/>
            <person name="Morin E."/>
            <person name="Murat C."/>
            <person name="Sun H."/>
            <person name="Tunlid A."/>
            <person name="Henrissat B."/>
            <person name="Grigoriev I.V."/>
            <person name="Hibbett D.S."/>
            <person name="Martin F."/>
            <person name="Nordberg H.P."/>
            <person name="Cantor M.N."/>
            <person name="Hua S.X."/>
        </authorList>
    </citation>
    <scope>NUCLEOTIDE SEQUENCE [LARGE SCALE GENOMIC DNA]</scope>
    <source>
        <strain evidence="4 5">MUT 4182</strain>
    </source>
</reference>
<dbReference type="PANTHER" id="PTHR13489">
    <property type="entry name" value="MINI-CHROMOSOME MAINTENANCE COMPLEX-BINDING PROTEIN"/>
    <property type="match status" value="1"/>
</dbReference>
<dbReference type="PANTHER" id="PTHR13489:SF0">
    <property type="entry name" value="MINI-CHROMOSOME MAINTENANCE COMPLEX-BINDING PROTEIN"/>
    <property type="match status" value="1"/>
</dbReference>
<proteinExistence type="predicted"/>
<feature type="coiled-coil region" evidence="3">
    <location>
        <begin position="238"/>
        <end position="265"/>
    </location>
</feature>
<evidence type="ECO:0000313" key="4">
    <source>
        <dbReference type="EMBL" id="KIO34406.1"/>
    </source>
</evidence>